<dbReference type="PANTHER" id="PTHR10953">
    <property type="entry name" value="UBIQUITIN-ACTIVATING ENZYME E1"/>
    <property type="match status" value="1"/>
</dbReference>
<comment type="caution">
    <text evidence="2">The sequence shown here is derived from an EMBL/GenBank/DDBJ whole genome shotgun (WGS) entry which is preliminary data.</text>
</comment>
<dbReference type="EMBL" id="DRWN01000025">
    <property type="protein sequence ID" value="HHK68120.1"/>
    <property type="molecule type" value="Genomic_DNA"/>
</dbReference>
<dbReference type="GO" id="GO:0016779">
    <property type="term" value="F:nucleotidyltransferase activity"/>
    <property type="evidence" value="ECO:0007669"/>
    <property type="project" value="TreeGrafter"/>
</dbReference>
<dbReference type="SUPFAM" id="SSF69572">
    <property type="entry name" value="Activating enzymes of the ubiquitin-like proteins"/>
    <property type="match status" value="1"/>
</dbReference>
<accession>A0A7C5LBL1</accession>
<dbReference type="GO" id="GO:0005737">
    <property type="term" value="C:cytoplasm"/>
    <property type="evidence" value="ECO:0007669"/>
    <property type="project" value="TreeGrafter"/>
</dbReference>
<name>A0A7C5LBL1_CALS0</name>
<dbReference type="Gene3D" id="3.40.50.720">
    <property type="entry name" value="NAD(P)-binding Rossmann-like Domain"/>
    <property type="match status" value="1"/>
</dbReference>
<organism evidence="2">
    <name type="scientific">Caldiarchaeum subterraneum</name>
    <dbReference type="NCBI Taxonomy" id="311458"/>
    <lineage>
        <taxon>Archaea</taxon>
        <taxon>Nitrososphaerota</taxon>
        <taxon>Candidatus Caldarchaeales</taxon>
        <taxon>Candidatus Caldarchaeaceae</taxon>
        <taxon>Candidatus Caldarchaeum</taxon>
    </lineage>
</organism>
<sequence length="396" mass="43850">MGESPTLARYDRQLRLESWDQYKLMSAKIIIAGVGALGCEAAKNLALMGVGELLLVDNDVVELSNLSRQMLYVDEDVGKPKALVAEQRVKKMNPSIKVVGFQKDVRQIPADVFSHADVLVSCVDNWPTRRWINSMAVELGKPLVDIATDGYYGNVQVVVAGKTACIECHAEALIPTEVQAAECSLRRRKPEDLMAELSERGISMERQEAEQLFNHNIKTVYDIKYAPQKLLDALDENVRNLVLRVRGLLNPKMPALQSVSATIAGLGVFETVRLLHRGSLGKPSSGLLVYDGLRGRLTKVRLDRNDSCHVCGVDEEKPVELEVAGNDTVADLREIIANKFMFPDAQIQHGTRLLDDAAEVKGLGIKSQDILYVHSTRRASPLPVRVKIVENNHQRG</sequence>
<dbReference type="GO" id="GO:0008641">
    <property type="term" value="F:ubiquitin-like modifier activating enzyme activity"/>
    <property type="evidence" value="ECO:0007669"/>
    <property type="project" value="InterPro"/>
</dbReference>
<dbReference type="GO" id="GO:0004792">
    <property type="term" value="F:thiosulfate-cyanide sulfurtransferase activity"/>
    <property type="evidence" value="ECO:0007669"/>
    <property type="project" value="TreeGrafter"/>
</dbReference>
<dbReference type="Pfam" id="PF00899">
    <property type="entry name" value="ThiF"/>
    <property type="match status" value="1"/>
</dbReference>
<dbReference type="CDD" id="cd00757">
    <property type="entry name" value="ThiF_MoeB_HesA_family"/>
    <property type="match status" value="1"/>
</dbReference>
<reference evidence="2" key="1">
    <citation type="journal article" date="2020" name="mSystems">
        <title>Genome- and Community-Level Interaction Insights into Carbon Utilization and Element Cycling Functions of Hydrothermarchaeota in Hydrothermal Sediment.</title>
        <authorList>
            <person name="Zhou Z."/>
            <person name="Liu Y."/>
            <person name="Xu W."/>
            <person name="Pan J."/>
            <person name="Luo Z.H."/>
            <person name="Li M."/>
        </authorList>
    </citation>
    <scope>NUCLEOTIDE SEQUENCE [LARGE SCALE GENOMIC DNA]</scope>
    <source>
        <strain evidence="2">SpSt-1056</strain>
    </source>
</reference>
<proteinExistence type="predicted"/>
<dbReference type="AlphaFoldDB" id="A0A7C5LBL1"/>
<dbReference type="InterPro" id="IPR000594">
    <property type="entry name" value="ThiF_NAD_FAD-bd"/>
</dbReference>
<evidence type="ECO:0000313" key="2">
    <source>
        <dbReference type="EMBL" id="HHK68120.1"/>
    </source>
</evidence>
<protein>
    <recommendedName>
        <fullName evidence="1">THIF-type NAD/FAD binding fold domain-containing protein</fullName>
    </recommendedName>
</protein>
<feature type="domain" description="THIF-type NAD/FAD binding fold" evidence="1">
    <location>
        <begin position="10"/>
        <end position="309"/>
    </location>
</feature>
<dbReference type="InterPro" id="IPR045886">
    <property type="entry name" value="ThiF/MoeB/HesA"/>
</dbReference>
<evidence type="ECO:0000259" key="1">
    <source>
        <dbReference type="Pfam" id="PF00899"/>
    </source>
</evidence>
<dbReference type="GO" id="GO:0032446">
    <property type="term" value="P:protein modification by small protein conjugation"/>
    <property type="evidence" value="ECO:0007669"/>
    <property type="project" value="TreeGrafter"/>
</dbReference>
<dbReference type="PANTHER" id="PTHR10953:SF102">
    <property type="entry name" value="ADENYLYLTRANSFERASE AND SULFURTRANSFERASE MOCS3"/>
    <property type="match status" value="1"/>
</dbReference>
<gene>
    <name evidence="2" type="ORF">ENM11_03065</name>
</gene>
<dbReference type="InterPro" id="IPR035985">
    <property type="entry name" value="Ubiquitin-activating_enz"/>
</dbReference>